<evidence type="ECO:0000313" key="6">
    <source>
        <dbReference type="EMBL" id="MDN5200706.1"/>
    </source>
</evidence>
<protein>
    <submittedName>
        <fullName evidence="6">CHAT domain-containing protein</fullName>
    </submittedName>
</protein>
<dbReference type="PANTHER" id="PTHR45641:SF19">
    <property type="entry name" value="NEPHROCYSTIN-3"/>
    <property type="match status" value="1"/>
</dbReference>
<dbReference type="SMART" id="SM00028">
    <property type="entry name" value="TPR"/>
    <property type="match status" value="6"/>
</dbReference>
<feature type="transmembrane region" description="Helical" evidence="4">
    <location>
        <begin position="1019"/>
        <end position="1038"/>
    </location>
</feature>
<evidence type="ECO:0000313" key="7">
    <source>
        <dbReference type="Proteomes" id="UP001172082"/>
    </source>
</evidence>
<feature type="repeat" description="TPR" evidence="3">
    <location>
        <begin position="317"/>
        <end position="350"/>
    </location>
</feature>
<evidence type="ECO:0000256" key="1">
    <source>
        <dbReference type="ARBA" id="ARBA00022737"/>
    </source>
</evidence>
<evidence type="ECO:0000259" key="5">
    <source>
        <dbReference type="Pfam" id="PF12770"/>
    </source>
</evidence>
<comment type="caution">
    <text evidence="6">The sequence shown here is derived from an EMBL/GenBank/DDBJ whole genome shotgun (WGS) entry which is preliminary data.</text>
</comment>
<dbReference type="SUPFAM" id="SSF81901">
    <property type="entry name" value="HCP-like"/>
    <property type="match status" value="1"/>
</dbReference>
<dbReference type="Pfam" id="PF12770">
    <property type="entry name" value="CHAT"/>
    <property type="match status" value="1"/>
</dbReference>
<dbReference type="InterPro" id="IPR024983">
    <property type="entry name" value="CHAT_dom"/>
</dbReference>
<feature type="repeat" description="TPR" evidence="3">
    <location>
        <begin position="275"/>
        <end position="308"/>
    </location>
</feature>
<dbReference type="RefSeq" id="WP_346750728.1">
    <property type="nucleotide sequence ID" value="NZ_JAUJEA010000001.1"/>
</dbReference>
<reference evidence="6" key="1">
    <citation type="submission" date="2023-06" db="EMBL/GenBank/DDBJ databases">
        <title>Genomic of Parafulvivirga corallium.</title>
        <authorList>
            <person name="Wang G."/>
        </authorList>
    </citation>
    <scope>NUCLEOTIDE SEQUENCE</scope>
    <source>
        <strain evidence="6">BMA10</strain>
    </source>
</reference>
<dbReference type="PROSITE" id="PS50005">
    <property type="entry name" value="TPR"/>
    <property type="match status" value="3"/>
</dbReference>
<dbReference type="PANTHER" id="PTHR45641">
    <property type="entry name" value="TETRATRICOPEPTIDE REPEAT PROTEIN (AFU_ORTHOLOGUE AFUA_6G03870)"/>
    <property type="match status" value="1"/>
</dbReference>
<dbReference type="EMBL" id="JAUJEA010000001">
    <property type="protein sequence ID" value="MDN5200706.1"/>
    <property type="molecule type" value="Genomic_DNA"/>
</dbReference>
<dbReference type="SUPFAM" id="SSF48452">
    <property type="entry name" value="TPR-like"/>
    <property type="match status" value="2"/>
</dbReference>
<dbReference type="Gene3D" id="1.25.40.10">
    <property type="entry name" value="Tetratricopeptide repeat domain"/>
    <property type="match status" value="2"/>
</dbReference>
<evidence type="ECO:0000256" key="4">
    <source>
        <dbReference type="SAM" id="Phobius"/>
    </source>
</evidence>
<name>A0ABT8KJ10_9BACT</name>
<keyword evidence="1" id="KW-0677">Repeat</keyword>
<keyword evidence="4" id="KW-0812">Transmembrane</keyword>
<keyword evidence="4" id="KW-1133">Transmembrane helix</keyword>
<dbReference type="Pfam" id="PF13424">
    <property type="entry name" value="TPR_12"/>
    <property type="match status" value="2"/>
</dbReference>
<evidence type="ECO:0000256" key="3">
    <source>
        <dbReference type="PROSITE-ProRule" id="PRU00339"/>
    </source>
</evidence>
<keyword evidence="7" id="KW-1185">Reference proteome</keyword>
<evidence type="ECO:0000256" key="2">
    <source>
        <dbReference type="ARBA" id="ARBA00022803"/>
    </source>
</evidence>
<dbReference type="InterPro" id="IPR019734">
    <property type="entry name" value="TPR_rpt"/>
</dbReference>
<feature type="domain" description="CHAT" evidence="5">
    <location>
        <begin position="712"/>
        <end position="1007"/>
    </location>
</feature>
<proteinExistence type="predicted"/>
<keyword evidence="2 3" id="KW-0802">TPR repeat</keyword>
<sequence>MKLHGALVSLLSAFFLFTIYGRAQQIPAIIDQVQHLSLEYKYDSATSLLDNAINSSDIKDDPLKLLLLQNELAEVKIKQEHIREARKTLERALSVYSSKKLNKKDLLGRLQLNMAQVTSFERDRKKTTELLAMAIKNLNGQDSTNNFHLAKAHILNGHNSIRLAEFDLGRKQLDRGLTLLEVVDKINAPTVCNGYYGIGLFFDQVNSDSMLFYLKQALEKTKGFINQKNPVLARVYNKMGSVYKSRSDFELAESCYTTVLEIRKFHYGEMHEATSAIYNNLGLLYQTFYDEERAIEYLIKSMEIDKELFGKDHNYVAISLSNLANSYKRLGQYEQAIEMLNESLRIRKKLFGEKHWRYVAALNNLSLVYERMKEYEKTFFYQQKIKRLWAEIFPEDHIKQAFIERNIAVTLNLKGDYDKALEYIQSAYRNLLPSFDAADFSVNPDLDELPISENIYEYIDLKGQILLSRYQRDGNPKDLQVSLECTELLFEYVKKFGTRFSNNESKQTYIQDIYRQYEIGLVAAHEFYKLTGEEKYLEKAYEFLEQSKAFVLLENIQNEKARDLANIPTELILKEDSLKRRASELKNEIYAHEKATQKTDTSKLIQLRSDHLELNLALEKIKQSLEQTYPDYFDLKYEDKNIDYVAIRKEMIGPDDLVVEYFIGPTEIFVFGTDAEGLSVYRSEKDSLLQEKVLNLRKLINERSSDIGEFKKIASGLYNDLIGVLDSKLKNKNLVIVPDGILYYLPFELLLSDTQGTEFSGLSYLIKEHQIAYQYSLKVWHETTQKDKGDEVLDLLALAPDFNELVKPGDDLLASNDVVRGSLAPLEGASRELQNIRQIIKGEVLNGVKASEGEFKEKAGQFGIIHLATHAIIDDENPMQSRLLFTQDSTTKEDGDLYSWELYNMKLNAKLAVLSACNTGFGKIHHGEGVMSLGRAFAYAGCPSIVMSLWPAQDAATSDIMTYFYEGLSRGLPKDRALREAKLKYINNSEELFSHPFYWASFVSQGDQEPIAMKRPYQYWKTIMIMAPFIFIIVLLIIRLRSRNKEITSID</sequence>
<organism evidence="6 7">
    <name type="scientific">Splendidivirga corallicola</name>
    <dbReference type="NCBI Taxonomy" id="3051826"/>
    <lineage>
        <taxon>Bacteria</taxon>
        <taxon>Pseudomonadati</taxon>
        <taxon>Bacteroidota</taxon>
        <taxon>Cytophagia</taxon>
        <taxon>Cytophagales</taxon>
        <taxon>Splendidivirgaceae</taxon>
        <taxon>Splendidivirga</taxon>
    </lineage>
</organism>
<gene>
    <name evidence="6" type="ORF">QQ008_05025</name>
</gene>
<accession>A0ABT8KJ10</accession>
<dbReference type="InterPro" id="IPR011990">
    <property type="entry name" value="TPR-like_helical_dom_sf"/>
</dbReference>
<feature type="repeat" description="TPR" evidence="3">
    <location>
        <begin position="233"/>
        <end position="266"/>
    </location>
</feature>
<keyword evidence="4" id="KW-0472">Membrane</keyword>
<dbReference type="Proteomes" id="UP001172082">
    <property type="component" value="Unassembled WGS sequence"/>
</dbReference>
<dbReference type="Pfam" id="PF13181">
    <property type="entry name" value="TPR_8"/>
    <property type="match status" value="1"/>
</dbReference>